<keyword evidence="9" id="KW-0934">Plastid</keyword>
<dbReference type="RefSeq" id="YP_009589729.1">
    <property type="nucleotide sequence ID" value="NC_041645.1"/>
</dbReference>
<protein>
    <recommendedName>
        <fullName evidence="1">DNA-directed RNA polymerase</fullName>
        <ecNumber evidence="1">2.7.7.6</ecNumber>
    </recommendedName>
</protein>
<feature type="region of interest" description="Disordered" evidence="6">
    <location>
        <begin position="733"/>
        <end position="754"/>
    </location>
</feature>
<dbReference type="GO" id="GO:0006351">
    <property type="term" value="P:DNA-templated transcription"/>
    <property type="evidence" value="ECO:0007669"/>
    <property type="project" value="InterPro"/>
</dbReference>
<dbReference type="InterPro" id="IPR007083">
    <property type="entry name" value="RNA_pol_Rpb1_4"/>
</dbReference>
<feature type="domain" description="RNA polymerase Rpb1" evidence="8">
    <location>
        <begin position="94"/>
        <end position="160"/>
    </location>
</feature>
<feature type="region of interest" description="Disordered" evidence="6">
    <location>
        <begin position="382"/>
        <end position="410"/>
    </location>
</feature>
<evidence type="ECO:0000256" key="1">
    <source>
        <dbReference type="ARBA" id="ARBA00012418"/>
    </source>
</evidence>
<evidence type="ECO:0000259" key="7">
    <source>
        <dbReference type="Pfam" id="PF04998"/>
    </source>
</evidence>
<dbReference type="Pfam" id="PF04998">
    <property type="entry name" value="RNA_pol_Rpb1_5"/>
    <property type="match status" value="1"/>
</dbReference>
<dbReference type="GO" id="GO:0000428">
    <property type="term" value="C:DNA-directed RNA polymerase complex"/>
    <property type="evidence" value="ECO:0007669"/>
    <property type="project" value="UniProtKB-KW"/>
</dbReference>
<keyword evidence="9" id="KW-0150">Chloroplast</keyword>
<dbReference type="Gene3D" id="1.10.1790.20">
    <property type="match status" value="1"/>
</dbReference>
<feature type="region of interest" description="Disordered" evidence="6">
    <location>
        <begin position="475"/>
        <end position="543"/>
    </location>
</feature>
<dbReference type="EMBL" id="MH598536">
    <property type="protein sequence ID" value="QBL76312.1"/>
    <property type="molecule type" value="Genomic_DNA"/>
</dbReference>
<gene>
    <name evidence="9" type="primary">rpoC2</name>
</gene>
<dbReference type="GO" id="GO:0003899">
    <property type="term" value="F:DNA-directed RNA polymerase activity"/>
    <property type="evidence" value="ECO:0007669"/>
    <property type="project" value="UniProtKB-EC"/>
</dbReference>
<feature type="compositionally biased region" description="Polar residues" evidence="6">
    <location>
        <begin position="940"/>
        <end position="957"/>
    </location>
</feature>
<feature type="domain" description="RNA polymerase Rpb1" evidence="7">
    <location>
        <begin position="175"/>
        <end position="359"/>
    </location>
</feature>
<evidence type="ECO:0000256" key="3">
    <source>
        <dbReference type="ARBA" id="ARBA00022679"/>
    </source>
</evidence>
<evidence type="ECO:0000256" key="5">
    <source>
        <dbReference type="ARBA" id="ARBA00023163"/>
    </source>
</evidence>
<dbReference type="InterPro" id="IPR007081">
    <property type="entry name" value="RNA_pol_Rpb1_5"/>
</dbReference>
<keyword evidence="5" id="KW-0804">Transcription</keyword>
<feature type="compositionally biased region" description="Polar residues" evidence="6">
    <location>
        <begin position="400"/>
        <end position="410"/>
    </location>
</feature>
<name>A0A482CIX0_9TRAC</name>
<evidence type="ECO:0000259" key="8">
    <source>
        <dbReference type="Pfam" id="PF05000"/>
    </source>
</evidence>
<sequence length="1447" mass="158268">MAELGKLPFHNKVMDRTAMKRSISSLMTHSGTVYTAHIPDQPKTLGFQQATHAAVSPGIDDPLTTPSREWLVRDAEPRGFFEEEHHRYGNVHAVERSRLSIEAWYTTGEYTKTEMSPNPRTTDPSNPVHVMPLPGARGNISQIHQSLGMRGSMPDPKGQILDLPIRSNSREGPSLTEYITPRYGARKGIADIAVRTADAGYLTRRPVEVVQRIVARKMDRGTIRGITVSPIRDQQNGQMIAQSRPIGRVSAGNAYVDVRRIATRDQDTGAEPANQSIAFQTRPISIRSPSVCKSMFWIRRSRYGWSLTHGGLIGLGEAVGIIAGQSIGEPGTQLTPRTSHTGGISTGDIAQHIRTPSTGTIKSNADSVHLTRTRHGHPAWVCDDDSSVATGNEYEARDPTTPSQSSIPVQNNQHVESKQVVAEVHVATSTPKERVHKYIHSNLYGELHSAKARHNSSGHIYSNIHHPPETSYVWVSSGGPCDPGGTRPVSYDGGDKIDAQSLPAGKDQSLPDLYPGDQMNPNPFSDRSDGEPTFNHSRRCDHRVPNHHRDENLIYLSPPHGYRVMTCGGHEKGGVFPPSGRHEHRRRCDRKIPRSEPVPEIQRNKVSRIAESSAVSNDSGYAIKEPEFVEYSTKKVDSAGGRNSMGSGGTERLVARHEMIGEGNFRPIPEEEIRIVHKSPSSILSRANTVRAGTQITPSIYGRLSGLVGVRGTGNGSIIRILPGNIIRVKESRGVSERRDTSMPPREILPGTSESSTDWNHYRCIAPYTGKPLASLLLLIRPAMEYNEIRSESSISTKAFPNWNLPREGRRGAPGVRAVKYPLREDGVGIIGDTGIRSVQPRRPVSDRREEKDLIEEAYTPSIEVGTNTPPVQYYPNLHRDSMRHTLVDSGGCDTAASFQYISNAGAHCTSSPDDDNPVFGQHKGILRISPNRYRERTSFPVSSPNDVSHTPLSTPGHTVGDGRKPDGDNAISTPANPPNDSRALPPRRGNERSTQLDPIITTDAPLASPRDDFARITPLETLGIPGNSHGMVHPALPPHRSTSHRSTREVLLNEYSIIDNLKKTSRVPEWYLWDEDRTNSHFVTRERTQTPTYLHPLNLTRRLPSSLCTTFRSVSLGQSICGGVSVCGGSGLPSQSCQIKAVDIEFTVIRLAEPYSADGGATANSSSGGIVGKGDAPVTPIHERSRSEDTIPQGPPKIEQFSESRPNTSASMDSKDSFGDRNSGMAWISGCPPGYPLSAKISLERSQTNSVDRTGRGYRSQGVQIADKHAEIIARQITSKMITLEDGMANAFPPGEPTETSRARRMNRAPEAKITYRPVSSGTTRASPNTKSLIPEASLRETTRVSARAAIRGQMDRSKGLKENAIVGGVAPAGTGCEGVLRRQVTPLDGPEEISETEEKLFLHLVVEDLFFSHGKTEFRLPPSKKTIHEVSASSVVSGVDFEKQL</sequence>
<proteinExistence type="predicted"/>
<dbReference type="Pfam" id="PF05000">
    <property type="entry name" value="RNA_pol_Rpb1_4"/>
    <property type="match status" value="1"/>
</dbReference>
<dbReference type="Gene3D" id="1.10.150.390">
    <property type="match status" value="1"/>
</dbReference>
<reference evidence="9" key="1">
    <citation type="submission" date="2018-07" db="EMBL/GenBank/DDBJ databases">
        <authorList>
            <person name="Zhang H."/>
            <person name="Zhang X."/>
        </authorList>
    </citation>
    <scope>NUCLEOTIDE SEQUENCE</scope>
</reference>
<evidence type="ECO:0000256" key="4">
    <source>
        <dbReference type="ARBA" id="ARBA00022695"/>
    </source>
</evidence>
<dbReference type="GeneID" id="39721600"/>
<dbReference type="Gene3D" id="1.10.274.100">
    <property type="entry name" value="RNA polymerase Rpb1, domain 3"/>
    <property type="match status" value="1"/>
</dbReference>
<keyword evidence="4" id="KW-0548">Nucleotidyltransferase</keyword>
<evidence type="ECO:0000313" key="9">
    <source>
        <dbReference type="EMBL" id="QBL76312.1"/>
    </source>
</evidence>
<keyword evidence="3" id="KW-0808">Transferase</keyword>
<feature type="region of interest" description="Disordered" evidence="6">
    <location>
        <begin position="1158"/>
        <end position="1222"/>
    </location>
</feature>
<feature type="region of interest" description="Disordered" evidence="6">
    <location>
        <begin position="909"/>
        <end position="1011"/>
    </location>
</feature>
<dbReference type="EC" id="2.7.7.6" evidence="1"/>
<dbReference type="CDD" id="cd02655">
    <property type="entry name" value="RNAP_beta'_C"/>
    <property type="match status" value="1"/>
</dbReference>
<dbReference type="InterPro" id="IPR042102">
    <property type="entry name" value="RNA_pol_Rpb1_3_sf"/>
</dbReference>
<dbReference type="SUPFAM" id="SSF64484">
    <property type="entry name" value="beta and beta-prime subunits of DNA dependent RNA-polymerase"/>
    <property type="match status" value="1"/>
</dbReference>
<evidence type="ECO:0000256" key="6">
    <source>
        <dbReference type="SAM" id="MobiDB-lite"/>
    </source>
</evidence>
<dbReference type="GO" id="GO:0003677">
    <property type="term" value="F:DNA binding"/>
    <property type="evidence" value="ECO:0007669"/>
    <property type="project" value="InterPro"/>
</dbReference>
<feature type="compositionally biased region" description="Polar residues" evidence="6">
    <location>
        <begin position="1202"/>
        <end position="1213"/>
    </location>
</feature>
<dbReference type="PANTHER" id="PTHR48443:SF1">
    <property type="entry name" value="DNA-DIRECTED RNA POLYMERASE SUBUNIT BETA"/>
    <property type="match status" value="1"/>
</dbReference>
<dbReference type="InterPro" id="IPR038120">
    <property type="entry name" value="Rpb1_funnel_sf"/>
</dbReference>
<organism evidence="9">
    <name type="scientific">Selaginella sanguinolenta</name>
    <dbReference type="NCBI Taxonomy" id="493175"/>
    <lineage>
        <taxon>Eukaryota</taxon>
        <taxon>Viridiplantae</taxon>
        <taxon>Streptophyta</taxon>
        <taxon>Embryophyta</taxon>
        <taxon>Tracheophyta</taxon>
        <taxon>Lycopodiopsida</taxon>
        <taxon>Selaginellales</taxon>
        <taxon>Selaginellaceae</taxon>
        <taxon>Selaginella</taxon>
    </lineage>
</organism>
<keyword evidence="2" id="KW-0240">DNA-directed RNA polymerase</keyword>
<dbReference type="Gene3D" id="1.10.132.30">
    <property type="match status" value="1"/>
</dbReference>
<dbReference type="PANTHER" id="PTHR48443">
    <property type="entry name" value="DNA-DIRECTED RNA POLYMERASE SUBUNIT BETA"/>
    <property type="match status" value="1"/>
</dbReference>
<reference evidence="9" key="2">
    <citation type="journal article" date="2019" name="J. ISSAAS">
        <title>The Unique Evolutionary Trajectory 1 and Dynamic Conformations of DR and IR/DR-coexisting Plastomes of the Early Vascular Plant Selaginellaceae (Lycophyte).</title>
        <authorList>
            <person name="Zhang H.-R."/>
            <person name="Xiang Q.-P."/>
            <person name="Zhang X.-C."/>
        </authorList>
    </citation>
    <scope>NUCLEOTIDE SEQUENCE</scope>
</reference>
<geneLocation type="chloroplast" evidence="9"/>
<evidence type="ECO:0000256" key="2">
    <source>
        <dbReference type="ARBA" id="ARBA00022478"/>
    </source>
</evidence>
<accession>A0A482CIX0</accession>